<evidence type="ECO:0000313" key="7">
    <source>
        <dbReference type="EMBL" id="EJN57459.1"/>
    </source>
</evidence>
<gene>
    <name evidence="7" type="ORF">HSB1_41470</name>
</gene>
<dbReference type="AlphaFoldDB" id="J3JDG1"/>
<comment type="caution">
    <text evidence="7">The sequence shown here is derived from an EMBL/GenBank/DDBJ whole genome shotgun (WGS) entry which is preliminary data.</text>
</comment>
<dbReference type="InterPro" id="IPR009078">
    <property type="entry name" value="Ferritin-like_SF"/>
</dbReference>
<accession>J3JDG1</accession>
<dbReference type="eggNOG" id="arCOG01096">
    <property type="taxonomic scope" value="Archaea"/>
</dbReference>
<feature type="transmembrane region" description="Helical" evidence="6">
    <location>
        <begin position="391"/>
        <end position="413"/>
    </location>
</feature>
<comment type="subcellular location">
    <subcellularLocation>
        <location evidence="1">Endomembrane system</location>
        <topology evidence="1">Multi-pass membrane protein</topology>
    </subcellularLocation>
</comment>
<evidence type="ECO:0000256" key="3">
    <source>
        <dbReference type="ARBA" id="ARBA00022989"/>
    </source>
</evidence>
<evidence type="ECO:0000256" key="5">
    <source>
        <dbReference type="SAM" id="MobiDB-lite"/>
    </source>
</evidence>
<dbReference type="GO" id="GO:0005384">
    <property type="term" value="F:manganese ion transmembrane transporter activity"/>
    <property type="evidence" value="ECO:0007669"/>
    <property type="project" value="InterPro"/>
</dbReference>
<proteinExistence type="predicted"/>
<evidence type="ECO:0008006" key="9">
    <source>
        <dbReference type="Google" id="ProtNLM"/>
    </source>
</evidence>
<feature type="transmembrane region" description="Helical" evidence="6">
    <location>
        <begin position="356"/>
        <end position="379"/>
    </location>
</feature>
<reference evidence="7 8" key="1">
    <citation type="journal article" date="2012" name="J. Bacteriol.">
        <title>Draft Genome Sequence of the Extremely Halophilic Archaeon Halogranum salarium B-1T.</title>
        <authorList>
            <person name="Kim K.K."/>
            <person name="Lee K.C."/>
            <person name="Lee J.S."/>
        </authorList>
    </citation>
    <scope>NUCLEOTIDE SEQUENCE [LARGE SCALE GENOMIC DNA]</scope>
    <source>
        <strain evidence="7 8">B-1</strain>
    </source>
</reference>
<dbReference type="InterPro" id="IPR008217">
    <property type="entry name" value="Ccc1_fam"/>
</dbReference>
<organism evidence="7 8">
    <name type="scientific">Halogranum salarium B-1</name>
    <dbReference type="NCBI Taxonomy" id="1210908"/>
    <lineage>
        <taxon>Archaea</taxon>
        <taxon>Methanobacteriati</taxon>
        <taxon>Methanobacteriota</taxon>
        <taxon>Stenosarchaea group</taxon>
        <taxon>Halobacteria</taxon>
        <taxon>Halobacteriales</taxon>
        <taxon>Haloferacaceae</taxon>
    </lineage>
</organism>
<keyword evidence="3 6" id="KW-1133">Transmembrane helix</keyword>
<dbReference type="CDD" id="cd01044">
    <property type="entry name" value="Ferritin_CCC1_N"/>
    <property type="match status" value="1"/>
</dbReference>
<protein>
    <recommendedName>
        <fullName evidence="9">Rubrerythrin diiron-binding domain-containing protein</fullName>
    </recommendedName>
</protein>
<dbReference type="GO" id="GO:0030026">
    <property type="term" value="P:intracellular manganese ion homeostasis"/>
    <property type="evidence" value="ECO:0007669"/>
    <property type="project" value="InterPro"/>
</dbReference>
<evidence type="ECO:0000256" key="4">
    <source>
        <dbReference type="ARBA" id="ARBA00023136"/>
    </source>
</evidence>
<dbReference type="PANTHER" id="PTHR31851">
    <property type="entry name" value="FE(2+)/MN(2+) TRANSPORTER PCL1"/>
    <property type="match status" value="1"/>
</dbReference>
<feature type="transmembrane region" description="Helical" evidence="6">
    <location>
        <begin position="329"/>
        <end position="350"/>
    </location>
</feature>
<evidence type="ECO:0000256" key="2">
    <source>
        <dbReference type="ARBA" id="ARBA00022692"/>
    </source>
</evidence>
<dbReference type="GO" id="GO:0012505">
    <property type="term" value="C:endomembrane system"/>
    <property type="evidence" value="ECO:0007669"/>
    <property type="project" value="UniProtKB-SubCell"/>
</dbReference>
<keyword evidence="2 6" id="KW-0812">Transmembrane</keyword>
<dbReference type="EMBL" id="ALJD01000013">
    <property type="protein sequence ID" value="EJN57459.1"/>
    <property type="molecule type" value="Genomic_DNA"/>
</dbReference>
<keyword evidence="4 6" id="KW-0472">Membrane</keyword>
<evidence type="ECO:0000313" key="8">
    <source>
        <dbReference type="Proteomes" id="UP000007813"/>
    </source>
</evidence>
<evidence type="ECO:0000256" key="1">
    <source>
        <dbReference type="ARBA" id="ARBA00004127"/>
    </source>
</evidence>
<dbReference type="SUPFAM" id="SSF47240">
    <property type="entry name" value="Ferritin-like"/>
    <property type="match status" value="1"/>
</dbReference>
<evidence type="ECO:0000256" key="6">
    <source>
        <dbReference type="SAM" id="Phobius"/>
    </source>
</evidence>
<feature type="region of interest" description="Disordered" evidence="5">
    <location>
        <begin position="1"/>
        <end position="27"/>
    </location>
</feature>
<dbReference type="InterPro" id="IPR039376">
    <property type="entry name" value="Ferritin_CCC1_N"/>
</dbReference>
<dbReference type="PATRIC" id="fig|1210908.3.peg.3908"/>
<dbReference type="Pfam" id="PF01988">
    <property type="entry name" value="VIT1"/>
    <property type="match status" value="1"/>
</dbReference>
<name>J3JDG1_9EURY</name>
<dbReference type="Proteomes" id="UP000007813">
    <property type="component" value="Unassembled WGS sequence"/>
</dbReference>
<sequence>MIPTSGSCRYRTKAQQQLGRPDDTLNTPLRPHVAITLYMTTPEDIERYRRNRQDEIDSATVYMAMADAESQPQVAEVYRRLAGTERTHADFWTEKIREAGSDPGDAKPSRRARVLAWLARRFGPGLVLSSMQAGEAIGGHDYSTQPEAVGTGMAADERSHGRLLTMVAETPGQGVRGDILAQLEGRHRATSGNALRAAVLGANDGLVSNLSLVMGVAGAALDSTAILITGLAGLLAGSGSMAMGEWLSVQSSRELYQRQIGIEAEELAEIPEEEREELALIYEAKGLSKERAREISERLIADEEMALDTLAREELGINPEELGGSAWEAAATSFVLFALGAIVPVLPYFVLNGLVAVGVSLVLSAVALFVIGAGITLLTGRSVLYSGLRQVGIGLAAAVLTYGVGSLIGVTLVG</sequence>
<feature type="compositionally biased region" description="Polar residues" evidence="5">
    <location>
        <begin position="1"/>
        <end position="18"/>
    </location>
</feature>